<dbReference type="RefSeq" id="WP_173956786.1">
    <property type="nucleotide sequence ID" value="NZ_CP028942.1"/>
</dbReference>
<dbReference type="InterPro" id="IPR000836">
    <property type="entry name" value="PRTase_dom"/>
</dbReference>
<reference evidence="3 4" key="1">
    <citation type="submission" date="2018-04" db="EMBL/GenBank/DDBJ databases">
        <title>Polynucleobacter sp. UH21B genome.</title>
        <authorList>
            <person name="Hahn M.W."/>
        </authorList>
    </citation>
    <scope>NUCLEOTIDE SEQUENCE [LARGE SCALE GENOMIC DNA]</scope>
    <source>
        <strain evidence="3 4">MWH-UH21B</strain>
    </source>
</reference>
<dbReference type="EMBL" id="CP028942">
    <property type="protein sequence ID" value="QKM65760.1"/>
    <property type="molecule type" value="Genomic_DNA"/>
</dbReference>
<name>A0A6M9PTG9_9BURK</name>
<dbReference type="KEGG" id="ptrp:DCO17_09670"/>
<proteinExistence type="inferred from homology"/>
<feature type="domain" description="Phosphoribosyltransferase" evidence="2">
    <location>
        <begin position="172"/>
        <end position="241"/>
    </location>
</feature>
<evidence type="ECO:0000259" key="2">
    <source>
        <dbReference type="Pfam" id="PF00156"/>
    </source>
</evidence>
<dbReference type="AlphaFoldDB" id="A0A6M9PTG9"/>
<comment type="similarity">
    <text evidence="1">Belongs to the ComF/GntX family.</text>
</comment>
<dbReference type="Gene3D" id="3.40.50.2020">
    <property type="match status" value="1"/>
</dbReference>
<dbReference type="InterPro" id="IPR029057">
    <property type="entry name" value="PRTase-like"/>
</dbReference>
<evidence type="ECO:0000256" key="1">
    <source>
        <dbReference type="ARBA" id="ARBA00008007"/>
    </source>
</evidence>
<dbReference type="PANTHER" id="PTHR47505:SF1">
    <property type="entry name" value="DNA UTILIZATION PROTEIN YHGH"/>
    <property type="match status" value="1"/>
</dbReference>
<gene>
    <name evidence="3" type="ORF">DCO17_09670</name>
</gene>
<dbReference type="Proteomes" id="UP000503312">
    <property type="component" value="Chromosome"/>
</dbReference>
<accession>A0A6M9PTG9</accession>
<dbReference type="CDD" id="cd06223">
    <property type="entry name" value="PRTases_typeI"/>
    <property type="match status" value="1"/>
</dbReference>
<protein>
    <submittedName>
        <fullName evidence="3">ComF family protein</fullName>
    </submittedName>
</protein>
<evidence type="ECO:0000313" key="4">
    <source>
        <dbReference type="Proteomes" id="UP000503312"/>
    </source>
</evidence>
<organism evidence="3 4">
    <name type="scientific">Polynucleobacter tropicus</name>
    <dbReference type="NCBI Taxonomy" id="1743174"/>
    <lineage>
        <taxon>Bacteria</taxon>
        <taxon>Pseudomonadati</taxon>
        <taxon>Pseudomonadota</taxon>
        <taxon>Betaproteobacteria</taxon>
        <taxon>Burkholderiales</taxon>
        <taxon>Burkholderiaceae</taxon>
        <taxon>Polynucleobacter</taxon>
    </lineage>
</organism>
<dbReference type="PANTHER" id="PTHR47505">
    <property type="entry name" value="DNA UTILIZATION PROTEIN YHGH"/>
    <property type="match status" value="1"/>
</dbReference>
<dbReference type="SUPFAM" id="SSF53271">
    <property type="entry name" value="PRTase-like"/>
    <property type="match status" value="1"/>
</dbReference>
<dbReference type="InterPro" id="IPR051910">
    <property type="entry name" value="ComF/GntX_DNA_util-trans"/>
</dbReference>
<evidence type="ECO:0000313" key="3">
    <source>
        <dbReference type="EMBL" id="QKM65760.1"/>
    </source>
</evidence>
<keyword evidence="4" id="KW-1185">Reference proteome</keyword>
<sequence length="248" mass="28359">MRFLENLIQSISEHVLPTACIVCQQFQSASICNQCLLAIYHNSLLHYECCYQCGIPLQFIEVSQHQCNVCIAQAPSFDQTICLDRYNGLLQEALHQFKYQKRLAFAHGLISAWNALIANEIDDRSIDYLLPVPLSQKKLIARGFNQSWELAKRIQCGSHIQKLPYALKRFHDVEHQAAKNYSARQHDIRQMFYIDTKDVEILKGKSVAVFDDVMTSGATLNEIARTLKMIGVTRVSNWVLLRTTKLGI</sequence>
<dbReference type="Pfam" id="PF00156">
    <property type="entry name" value="Pribosyltran"/>
    <property type="match status" value="1"/>
</dbReference>